<keyword evidence="2" id="KW-0808">Transferase</keyword>
<dbReference type="InterPro" id="IPR008271">
    <property type="entry name" value="Ser/Thr_kinase_AS"/>
</dbReference>
<dbReference type="Gene3D" id="1.10.510.10">
    <property type="entry name" value="Transferase(Phosphotransferase) domain 1"/>
    <property type="match status" value="1"/>
</dbReference>
<dbReference type="SMART" id="SM00220">
    <property type="entry name" value="S_TKc"/>
    <property type="match status" value="1"/>
</dbReference>
<keyword evidence="8" id="KW-0175">Coiled coil</keyword>
<comment type="similarity">
    <text evidence="7">Belongs to the protein kinase superfamily.</text>
</comment>
<reference evidence="10 11" key="2">
    <citation type="journal article" date="2017" name="Front. Plant Sci.">
        <title>Gene Classification and Mining of Molecular Markers Useful in Red Clover (Trifolium pratense) Breeding.</title>
        <authorList>
            <person name="Istvanek J."/>
            <person name="Dluhosova J."/>
            <person name="Dluhos P."/>
            <person name="Patkova L."/>
            <person name="Nedelnik J."/>
            <person name="Repkova J."/>
        </authorList>
    </citation>
    <scope>NUCLEOTIDE SEQUENCE [LARGE SCALE GENOMIC DNA]</scope>
    <source>
        <strain evidence="11">cv. Tatra</strain>
        <tissue evidence="10">Young leaves</tissue>
    </source>
</reference>
<feature type="binding site" evidence="6">
    <location>
        <position position="106"/>
    </location>
    <ligand>
        <name>ATP</name>
        <dbReference type="ChEBI" id="CHEBI:30616"/>
    </ligand>
</feature>
<evidence type="ECO:0000313" key="11">
    <source>
        <dbReference type="Proteomes" id="UP000236291"/>
    </source>
</evidence>
<dbReference type="GO" id="GO:0035556">
    <property type="term" value="P:intracellular signal transduction"/>
    <property type="evidence" value="ECO:0007669"/>
    <property type="project" value="TreeGrafter"/>
</dbReference>
<protein>
    <submittedName>
        <fullName evidence="10">Serine/threonine protein kinase TOUSLED-like protein</fullName>
    </submittedName>
</protein>
<dbReference type="GO" id="GO:0004674">
    <property type="term" value="F:protein serine/threonine kinase activity"/>
    <property type="evidence" value="ECO:0007669"/>
    <property type="project" value="UniProtKB-KW"/>
</dbReference>
<dbReference type="PANTHER" id="PTHR22974:SF23">
    <property type="entry name" value="TOUSLED-LIKE KINASE, ISOFORM G"/>
    <property type="match status" value="1"/>
</dbReference>
<evidence type="ECO:0000256" key="4">
    <source>
        <dbReference type="ARBA" id="ARBA00022777"/>
    </source>
</evidence>
<evidence type="ECO:0000259" key="9">
    <source>
        <dbReference type="PROSITE" id="PS50011"/>
    </source>
</evidence>
<dbReference type="GO" id="GO:0005634">
    <property type="term" value="C:nucleus"/>
    <property type="evidence" value="ECO:0007669"/>
    <property type="project" value="TreeGrafter"/>
</dbReference>
<dbReference type="Proteomes" id="UP000236291">
    <property type="component" value="Unassembled WGS sequence"/>
</dbReference>
<feature type="domain" description="Protein kinase" evidence="9">
    <location>
        <begin position="77"/>
        <end position="326"/>
    </location>
</feature>
<dbReference type="SUPFAM" id="SSF56112">
    <property type="entry name" value="Protein kinase-like (PK-like)"/>
    <property type="match status" value="1"/>
</dbReference>
<keyword evidence="4 10" id="KW-0418">Kinase</keyword>
<dbReference type="FunFam" id="1.10.510.10:FF:000256">
    <property type="entry name" value="Serine/threonine-protein kinase TOUSLED"/>
    <property type="match status" value="1"/>
</dbReference>
<dbReference type="GO" id="GO:0005524">
    <property type="term" value="F:ATP binding"/>
    <property type="evidence" value="ECO:0007669"/>
    <property type="project" value="UniProtKB-UniRule"/>
</dbReference>
<dbReference type="InterPro" id="IPR011009">
    <property type="entry name" value="Kinase-like_dom_sf"/>
</dbReference>
<evidence type="ECO:0000256" key="1">
    <source>
        <dbReference type="ARBA" id="ARBA00022527"/>
    </source>
</evidence>
<dbReference type="AlphaFoldDB" id="A0A2K3N1D1"/>
<evidence type="ECO:0000256" key="2">
    <source>
        <dbReference type="ARBA" id="ARBA00022679"/>
    </source>
</evidence>
<dbReference type="STRING" id="57577.A0A2K3N1D1"/>
<dbReference type="InterPro" id="IPR000719">
    <property type="entry name" value="Prot_kinase_dom"/>
</dbReference>
<keyword evidence="5 6" id="KW-0067">ATP-binding</keyword>
<evidence type="ECO:0000256" key="5">
    <source>
        <dbReference type="ARBA" id="ARBA00022840"/>
    </source>
</evidence>
<gene>
    <name evidence="10" type="ORF">L195_g020081</name>
</gene>
<feature type="non-terminal residue" evidence="10">
    <location>
        <position position="1"/>
    </location>
</feature>
<accession>A0A2K3N1D1</accession>
<name>A0A2K3N1D1_TRIPR</name>
<organism evidence="10 11">
    <name type="scientific">Trifolium pratense</name>
    <name type="common">Red clover</name>
    <dbReference type="NCBI Taxonomy" id="57577"/>
    <lineage>
        <taxon>Eukaryota</taxon>
        <taxon>Viridiplantae</taxon>
        <taxon>Streptophyta</taxon>
        <taxon>Embryophyta</taxon>
        <taxon>Tracheophyta</taxon>
        <taxon>Spermatophyta</taxon>
        <taxon>Magnoliopsida</taxon>
        <taxon>eudicotyledons</taxon>
        <taxon>Gunneridae</taxon>
        <taxon>Pentapetalae</taxon>
        <taxon>rosids</taxon>
        <taxon>fabids</taxon>
        <taxon>Fabales</taxon>
        <taxon>Fabaceae</taxon>
        <taxon>Papilionoideae</taxon>
        <taxon>50 kb inversion clade</taxon>
        <taxon>NPAAA clade</taxon>
        <taxon>Hologalegina</taxon>
        <taxon>IRL clade</taxon>
        <taxon>Trifolieae</taxon>
        <taxon>Trifolium</taxon>
    </lineage>
</organism>
<dbReference type="PROSITE" id="PS00107">
    <property type="entry name" value="PROTEIN_KINASE_ATP"/>
    <property type="match status" value="1"/>
</dbReference>
<proteinExistence type="inferred from homology"/>
<evidence type="ECO:0000313" key="10">
    <source>
        <dbReference type="EMBL" id="PNX96865.1"/>
    </source>
</evidence>
<dbReference type="Pfam" id="PF00069">
    <property type="entry name" value="Pkinase"/>
    <property type="match status" value="1"/>
</dbReference>
<dbReference type="PROSITE" id="PS00108">
    <property type="entry name" value="PROTEIN_KINASE_ST"/>
    <property type="match status" value="1"/>
</dbReference>
<reference evidence="10 11" key="1">
    <citation type="journal article" date="2014" name="Am. J. Bot.">
        <title>Genome assembly and annotation for red clover (Trifolium pratense; Fabaceae).</title>
        <authorList>
            <person name="Istvanek J."/>
            <person name="Jaros M."/>
            <person name="Krenek A."/>
            <person name="Repkova J."/>
        </authorList>
    </citation>
    <scope>NUCLEOTIDE SEQUENCE [LARGE SCALE GENOMIC DNA]</scope>
    <source>
        <strain evidence="11">cv. Tatra</strain>
        <tissue evidence="10">Young leaves</tissue>
    </source>
</reference>
<keyword evidence="3 6" id="KW-0547">Nucleotide-binding</keyword>
<keyword evidence="1 7" id="KW-0723">Serine/threonine-protein kinase</keyword>
<dbReference type="CDD" id="cd13990">
    <property type="entry name" value="STKc_TLK"/>
    <property type="match status" value="1"/>
</dbReference>
<dbReference type="PANTHER" id="PTHR22974">
    <property type="entry name" value="MIXED LINEAGE PROTEIN KINASE"/>
    <property type="match status" value="1"/>
</dbReference>
<evidence type="ECO:0000256" key="7">
    <source>
        <dbReference type="RuleBase" id="RU000304"/>
    </source>
</evidence>
<feature type="coiled-coil region" evidence="8">
    <location>
        <begin position="28"/>
        <end position="62"/>
    </location>
</feature>
<sequence>DKSEGIDAEAGMLEDIILMHEEIYKCRLASIKREEEIVLRERDRYELEKGRLIREMKRIRDEDGSRFNNFQILNHRYALLNLLGKGGFSEVYKAFDLVEHRYVACKLHGLNAQWSEEKKQSYIRHALREYNIHKTLVHPHIVRLWDIFEIDTNTFCTVLEYCSGKDLDAVLKATPTLPEREAKVILSQIFHGLVYMNKRTLKIIHYDLKPGNVLFDELGIAKVTDFGLSKIVENDVGSQGMELTSQGAGTYWYLPPECFELSKTPLISSKVDVWSAGILFYQMLFGRRPFGHDQTQERILREDTIIKARKVEFPSRPTISSEAKVS</sequence>
<evidence type="ECO:0000256" key="3">
    <source>
        <dbReference type="ARBA" id="ARBA00022741"/>
    </source>
</evidence>
<evidence type="ECO:0000256" key="8">
    <source>
        <dbReference type="SAM" id="Coils"/>
    </source>
</evidence>
<dbReference type="InterPro" id="IPR017441">
    <property type="entry name" value="Protein_kinase_ATP_BS"/>
</dbReference>
<comment type="caution">
    <text evidence="10">The sequence shown here is derived from an EMBL/GenBank/DDBJ whole genome shotgun (WGS) entry which is preliminary data.</text>
</comment>
<evidence type="ECO:0000256" key="6">
    <source>
        <dbReference type="PROSITE-ProRule" id="PRU10141"/>
    </source>
</evidence>
<dbReference type="EMBL" id="ASHM01014951">
    <property type="protein sequence ID" value="PNX96865.1"/>
    <property type="molecule type" value="Genomic_DNA"/>
</dbReference>
<dbReference type="PROSITE" id="PS50011">
    <property type="entry name" value="PROTEIN_KINASE_DOM"/>
    <property type="match status" value="1"/>
</dbReference>
<dbReference type="GO" id="GO:0007059">
    <property type="term" value="P:chromosome segregation"/>
    <property type="evidence" value="ECO:0007669"/>
    <property type="project" value="TreeGrafter"/>
</dbReference>